<dbReference type="AlphaFoldDB" id="A0AAE1EGJ7"/>
<dbReference type="EMBL" id="JAWDGP010000029">
    <property type="protein sequence ID" value="KAK3804268.1"/>
    <property type="molecule type" value="Genomic_DNA"/>
</dbReference>
<protein>
    <submittedName>
        <fullName evidence="1">Uncharacterized protein</fullName>
    </submittedName>
</protein>
<accession>A0AAE1EGJ7</accession>
<name>A0AAE1EGJ7_9GAST</name>
<organism evidence="1 2">
    <name type="scientific">Elysia crispata</name>
    <name type="common">lettuce slug</name>
    <dbReference type="NCBI Taxonomy" id="231223"/>
    <lineage>
        <taxon>Eukaryota</taxon>
        <taxon>Metazoa</taxon>
        <taxon>Spiralia</taxon>
        <taxon>Lophotrochozoa</taxon>
        <taxon>Mollusca</taxon>
        <taxon>Gastropoda</taxon>
        <taxon>Heterobranchia</taxon>
        <taxon>Euthyneura</taxon>
        <taxon>Panpulmonata</taxon>
        <taxon>Sacoglossa</taxon>
        <taxon>Placobranchoidea</taxon>
        <taxon>Plakobranchidae</taxon>
        <taxon>Elysia</taxon>
    </lineage>
</organism>
<keyword evidence="2" id="KW-1185">Reference proteome</keyword>
<dbReference type="Proteomes" id="UP001283361">
    <property type="component" value="Unassembled WGS sequence"/>
</dbReference>
<reference evidence="1" key="1">
    <citation type="journal article" date="2023" name="G3 (Bethesda)">
        <title>A reference genome for the long-term kleptoplast-retaining sea slug Elysia crispata morphotype clarki.</title>
        <authorList>
            <person name="Eastman K.E."/>
            <person name="Pendleton A.L."/>
            <person name="Shaikh M.A."/>
            <person name="Suttiyut T."/>
            <person name="Ogas R."/>
            <person name="Tomko P."/>
            <person name="Gavelis G."/>
            <person name="Widhalm J.R."/>
            <person name="Wisecaver J.H."/>
        </authorList>
    </citation>
    <scope>NUCLEOTIDE SEQUENCE</scope>
    <source>
        <strain evidence="1">ECLA1</strain>
    </source>
</reference>
<gene>
    <name evidence="1" type="ORF">RRG08_040775</name>
</gene>
<comment type="caution">
    <text evidence="1">The sequence shown here is derived from an EMBL/GenBank/DDBJ whole genome shotgun (WGS) entry which is preliminary data.</text>
</comment>
<evidence type="ECO:0000313" key="2">
    <source>
        <dbReference type="Proteomes" id="UP001283361"/>
    </source>
</evidence>
<sequence length="104" mass="11681">MSGLDGAQPSRNIVLAHHGLESGRGEAPQGNMLARWIETPPAVDFIKELYVRDQALRCFESFRSEICVTDCDVIFCLFETISVKCCFQSTVSQFSTSKKQRFSL</sequence>
<proteinExistence type="predicted"/>
<evidence type="ECO:0000313" key="1">
    <source>
        <dbReference type="EMBL" id="KAK3804268.1"/>
    </source>
</evidence>